<evidence type="ECO:0000313" key="2">
    <source>
        <dbReference type="EMBL" id="KAJ3837510.1"/>
    </source>
</evidence>
<sequence length="531" mass="60005">MSEQVPVEDFFYFILPPLLCSQVDVDGHQFTTMEVLSDSSADSPLGRATRIWKVKDSAGHIRALKDVWMETDRKEEHVILADILESTRSIKSNRKLDFHAELEKRILKPMAHYRVLVEDKTVEGELDKSRPDDTGAIMLRGYDLGSANTVKLLPVTEASTPAPPPSITHSMLSDTNYISRSSSHLSDGLNADSGHLDRLTISSSQATLEQVDQTDATNGAQRKVVTYSGHHRYHHRIVFEQCVALWVMCLDGWVHRDISGGNVYWFAHAEIGLSGDFEYAVHQSEERHHDVRTGTPFFMAAETISNDYIYTGAEVLPKKPEVSLIPQRKSKTSAPVVRKPEQAGLAFSYNPLHDLESIWWILVYVILFNDVDDDCLRSPNPDSRQTMMNKLFHGQMKESGRQKFFRTMTRGLVDNVQGCLSTSFAPVLELLITFAFELSAAYKNAEKTHPDKINDNFFEIHGTFTGQLGENIEALSNINLIPVKATAVIRPNPTLPEETDSERPSKHSRQAFIPSSWFRSHLTEILYQRHL</sequence>
<accession>A0AA38UDT4</accession>
<dbReference type="InterPro" id="IPR011009">
    <property type="entry name" value="Kinase-like_dom_sf"/>
</dbReference>
<dbReference type="InterPro" id="IPR040976">
    <property type="entry name" value="Pkinase_fungal"/>
</dbReference>
<dbReference type="SUPFAM" id="SSF56112">
    <property type="entry name" value="Protein kinase-like (PK-like)"/>
    <property type="match status" value="1"/>
</dbReference>
<dbReference type="Proteomes" id="UP001163846">
    <property type="component" value="Unassembled WGS sequence"/>
</dbReference>
<name>A0AA38UDT4_9AGAR</name>
<gene>
    <name evidence="2" type="ORF">F5878DRAFT_213113</name>
</gene>
<protein>
    <recommendedName>
        <fullName evidence="1">Fungal-type protein kinase domain-containing protein</fullName>
    </recommendedName>
</protein>
<feature type="domain" description="Fungal-type protein kinase" evidence="1">
    <location>
        <begin position="45"/>
        <end position="365"/>
    </location>
</feature>
<evidence type="ECO:0000259" key="1">
    <source>
        <dbReference type="Pfam" id="PF17667"/>
    </source>
</evidence>
<comment type="caution">
    <text evidence="2">The sequence shown here is derived from an EMBL/GenBank/DDBJ whole genome shotgun (WGS) entry which is preliminary data.</text>
</comment>
<dbReference type="Gene3D" id="1.10.510.10">
    <property type="entry name" value="Transferase(Phosphotransferase) domain 1"/>
    <property type="match status" value="1"/>
</dbReference>
<reference evidence="2" key="1">
    <citation type="submission" date="2022-08" db="EMBL/GenBank/DDBJ databases">
        <authorList>
            <consortium name="DOE Joint Genome Institute"/>
            <person name="Min B."/>
            <person name="Riley R."/>
            <person name="Sierra-Patev S."/>
            <person name="Naranjo-Ortiz M."/>
            <person name="Looney B."/>
            <person name="Konkel Z."/>
            <person name="Slot J.C."/>
            <person name="Sakamoto Y."/>
            <person name="Steenwyk J.L."/>
            <person name="Rokas A."/>
            <person name="Carro J."/>
            <person name="Camarero S."/>
            <person name="Ferreira P."/>
            <person name="Molpeceres G."/>
            <person name="Ruiz-Duenas F.J."/>
            <person name="Serrano A."/>
            <person name="Henrissat B."/>
            <person name="Drula E."/>
            <person name="Hughes K.W."/>
            <person name="Mata J.L."/>
            <person name="Ishikawa N.K."/>
            <person name="Vargas-Isla R."/>
            <person name="Ushijima S."/>
            <person name="Smith C.A."/>
            <person name="Ahrendt S."/>
            <person name="Andreopoulos W."/>
            <person name="He G."/>
            <person name="Labutti K."/>
            <person name="Lipzen A."/>
            <person name="Ng V."/>
            <person name="Sandor L."/>
            <person name="Barry K."/>
            <person name="Martinez A.T."/>
            <person name="Xiao Y."/>
            <person name="Gibbons J.G."/>
            <person name="Terashima K."/>
            <person name="Hibbett D.S."/>
            <person name="Grigoriev I.V."/>
        </authorList>
    </citation>
    <scope>NUCLEOTIDE SEQUENCE</scope>
    <source>
        <strain evidence="2">TFB9207</strain>
    </source>
</reference>
<proteinExistence type="predicted"/>
<keyword evidence="3" id="KW-1185">Reference proteome</keyword>
<dbReference type="Pfam" id="PF17667">
    <property type="entry name" value="Pkinase_fungal"/>
    <property type="match status" value="1"/>
</dbReference>
<dbReference type="AlphaFoldDB" id="A0AA38UDT4"/>
<dbReference type="EMBL" id="MU806241">
    <property type="protein sequence ID" value="KAJ3837510.1"/>
    <property type="molecule type" value="Genomic_DNA"/>
</dbReference>
<evidence type="ECO:0000313" key="3">
    <source>
        <dbReference type="Proteomes" id="UP001163846"/>
    </source>
</evidence>
<organism evidence="2 3">
    <name type="scientific">Lentinula raphanica</name>
    <dbReference type="NCBI Taxonomy" id="153919"/>
    <lineage>
        <taxon>Eukaryota</taxon>
        <taxon>Fungi</taxon>
        <taxon>Dikarya</taxon>
        <taxon>Basidiomycota</taxon>
        <taxon>Agaricomycotina</taxon>
        <taxon>Agaricomycetes</taxon>
        <taxon>Agaricomycetidae</taxon>
        <taxon>Agaricales</taxon>
        <taxon>Marasmiineae</taxon>
        <taxon>Omphalotaceae</taxon>
        <taxon>Lentinula</taxon>
    </lineage>
</organism>